<feature type="compositionally biased region" description="Basic and acidic residues" evidence="7">
    <location>
        <begin position="103"/>
        <end position="113"/>
    </location>
</feature>
<evidence type="ECO:0000313" key="9">
    <source>
        <dbReference type="EMBL" id="KAF5840758.1"/>
    </source>
</evidence>
<feature type="compositionally biased region" description="Basic residues" evidence="7">
    <location>
        <begin position="29"/>
        <end position="50"/>
    </location>
</feature>
<feature type="compositionally biased region" description="Basic and acidic residues" evidence="7">
    <location>
        <begin position="236"/>
        <end position="278"/>
    </location>
</feature>
<dbReference type="InterPro" id="IPR000719">
    <property type="entry name" value="Prot_kinase_dom"/>
</dbReference>
<feature type="domain" description="Protein kinase" evidence="8">
    <location>
        <begin position="272"/>
        <end position="590"/>
    </location>
</feature>
<dbReference type="PANTHER" id="PTHR24056">
    <property type="entry name" value="CELL DIVISION PROTEIN KINASE"/>
    <property type="match status" value="1"/>
</dbReference>
<comment type="caution">
    <text evidence="9">The sequence shown here is derived from an EMBL/GenBank/DDBJ whole genome shotgun (WGS) entry which is preliminary data.</text>
</comment>
<feature type="compositionally biased region" description="Gly residues" evidence="7">
    <location>
        <begin position="223"/>
        <end position="235"/>
    </location>
</feature>
<feature type="compositionally biased region" description="Basic and acidic residues" evidence="7">
    <location>
        <begin position="17"/>
        <end position="28"/>
    </location>
</feature>
<dbReference type="Pfam" id="PF00069">
    <property type="entry name" value="Pkinase"/>
    <property type="match status" value="1"/>
</dbReference>
<evidence type="ECO:0000256" key="5">
    <source>
        <dbReference type="ARBA" id="ARBA00022777"/>
    </source>
</evidence>
<keyword evidence="6" id="KW-0067">ATP-binding</keyword>
<feature type="compositionally biased region" description="Polar residues" evidence="7">
    <location>
        <begin position="369"/>
        <end position="380"/>
    </location>
</feature>
<feature type="compositionally biased region" description="Basic and acidic residues" evidence="7">
    <location>
        <begin position="178"/>
        <end position="193"/>
    </location>
</feature>
<dbReference type="Gene3D" id="3.30.200.20">
    <property type="entry name" value="Phosphorylase Kinase, domain 1"/>
    <property type="match status" value="1"/>
</dbReference>
<protein>
    <submittedName>
        <fullName evidence="9">Kinase-like domain-containing protein</fullName>
    </submittedName>
</protein>
<dbReference type="Proteomes" id="UP000815325">
    <property type="component" value="Unassembled WGS sequence"/>
</dbReference>
<sequence>MLALMHLHIHKHTLAHVHRDSRREEGGSSKHRGEHHHHHHHHSHSRGRSAGRHERGSSAAGGSERGTSSHAAGVSSAGASVPLPPPPPLRGSSGRMHMGTPPYKERGDGRAADRNTPGSTSRDQGTPVPSGPLPSNSFLAEVMKHSKQIYYSGKDKERQYERGGSAEDGEAVGEDGDREAGEIEVQQHQEQPGRKRKHSPIVWEPGAPKHSRTTAEGAADASAGGGGISSGGGGGSEDRRGGEGRGSRGRGERAELGGHGLYERTAQEAAEFKRRQLEEEGFDPEAPPAMKPSPSGSEGIASRWLMDADNEEEDEDAAGARRRAGGAAGEEPLASASPPASGEQRRMMEGVGPGGALPTSEAGDYELDSGTSSPGQNKNMNPDHIFMVMEYMDHDLKSLMDDKHQFSRPFSVAESKCLMLQLLSGVHFLHQHWVLHRDIKTSNILYNSKGDLKLCDFGMARQYGDPLQPYTHLVVTLWYRAPELLLGQQLYSTAVDVWSCGCIMAEILTGKPLLMGHGELDQLDKMVQVLGTPTEAEWPGIKHLPNYNKIVLKQVAVKPWYSFRGDACPSEVSAQISCPQLTHKGCCWAT</sequence>
<keyword evidence="10" id="KW-1185">Reference proteome</keyword>
<accession>A0ABQ7H1M7</accession>
<proteinExistence type="inferred from homology"/>
<dbReference type="InterPro" id="IPR011009">
    <property type="entry name" value="Kinase-like_dom_sf"/>
</dbReference>
<name>A0ABQ7H1M7_DUNSA</name>
<reference evidence="9" key="1">
    <citation type="submission" date="2017-08" db="EMBL/GenBank/DDBJ databases">
        <authorList>
            <person name="Polle J.E."/>
            <person name="Barry K."/>
            <person name="Cushman J."/>
            <person name="Schmutz J."/>
            <person name="Tran D."/>
            <person name="Hathwaick L.T."/>
            <person name="Yim W.C."/>
            <person name="Jenkins J."/>
            <person name="Mckie-Krisberg Z.M."/>
            <person name="Prochnik S."/>
            <person name="Lindquist E."/>
            <person name="Dockter R.B."/>
            <person name="Adam C."/>
            <person name="Molina H."/>
            <person name="Bunkerborg J."/>
            <person name="Jin E."/>
            <person name="Buchheim M."/>
            <person name="Magnuson J."/>
        </authorList>
    </citation>
    <scope>NUCLEOTIDE SEQUENCE</scope>
    <source>
        <strain evidence="9">CCAP 19/18</strain>
    </source>
</reference>
<keyword evidence="3" id="KW-0808">Transferase</keyword>
<feature type="compositionally biased region" description="Low complexity" evidence="7">
    <location>
        <begin position="329"/>
        <end position="342"/>
    </location>
</feature>
<dbReference type="PROSITE" id="PS00108">
    <property type="entry name" value="PROTEIN_KINASE_ST"/>
    <property type="match status" value="1"/>
</dbReference>
<dbReference type="PROSITE" id="PS50011">
    <property type="entry name" value="PROTEIN_KINASE_DOM"/>
    <property type="match status" value="1"/>
</dbReference>
<dbReference type="SMART" id="SM00220">
    <property type="entry name" value="S_TKc"/>
    <property type="match status" value="1"/>
</dbReference>
<dbReference type="Gene3D" id="1.10.510.10">
    <property type="entry name" value="Transferase(Phosphotransferase) domain 1"/>
    <property type="match status" value="1"/>
</dbReference>
<keyword evidence="5" id="KW-0418">Kinase</keyword>
<organism evidence="9 10">
    <name type="scientific">Dunaliella salina</name>
    <name type="common">Green alga</name>
    <name type="synonym">Protococcus salinus</name>
    <dbReference type="NCBI Taxonomy" id="3046"/>
    <lineage>
        <taxon>Eukaryota</taxon>
        <taxon>Viridiplantae</taxon>
        <taxon>Chlorophyta</taxon>
        <taxon>core chlorophytes</taxon>
        <taxon>Chlorophyceae</taxon>
        <taxon>CS clade</taxon>
        <taxon>Chlamydomonadales</taxon>
        <taxon>Dunaliellaceae</taxon>
        <taxon>Dunaliella</taxon>
    </lineage>
</organism>
<feature type="compositionally biased region" description="Low complexity" evidence="7">
    <location>
        <begin position="57"/>
        <end position="81"/>
    </location>
</feature>
<evidence type="ECO:0000256" key="7">
    <source>
        <dbReference type="SAM" id="MobiDB-lite"/>
    </source>
</evidence>
<evidence type="ECO:0000259" key="8">
    <source>
        <dbReference type="PROSITE" id="PS50011"/>
    </source>
</evidence>
<feature type="region of interest" description="Disordered" evidence="7">
    <location>
        <begin position="13"/>
        <end position="137"/>
    </location>
</feature>
<comment type="similarity">
    <text evidence="1">Belongs to the protein kinase superfamily. CMGC Ser/Thr protein kinase family. CDC2/CDKX subfamily.</text>
</comment>
<evidence type="ECO:0000313" key="10">
    <source>
        <dbReference type="Proteomes" id="UP000815325"/>
    </source>
</evidence>
<dbReference type="EMBL" id="MU069504">
    <property type="protein sequence ID" value="KAF5840758.1"/>
    <property type="molecule type" value="Genomic_DNA"/>
</dbReference>
<feature type="compositionally biased region" description="Acidic residues" evidence="7">
    <location>
        <begin position="167"/>
        <end position="177"/>
    </location>
</feature>
<keyword evidence="4" id="KW-0547">Nucleotide-binding</keyword>
<evidence type="ECO:0000256" key="6">
    <source>
        <dbReference type="ARBA" id="ARBA00022840"/>
    </source>
</evidence>
<evidence type="ECO:0000256" key="3">
    <source>
        <dbReference type="ARBA" id="ARBA00022679"/>
    </source>
</evidence>
<evidence type="ECO:0000256" key="2">
    <source>
        <dbReference type="ARBA" id="ARBA00022527"/>
    </source>
</evidence>
<feature type="region of interest" description="Disordered" evidence="7">
    <location>
        <begin position="153"/>
        <end position="381"/>
    </location>
</feature>
<feature type="compositionally biased region" description="Basic and acidic residues" evidence="7">
    <location>
        <begin position="153"/>
        <end position="165"/>
    </location>
</feature>
<keyword evidence="2" id="KW-0723">Serine/threonine-protein kinase</keyword>
<evidence type="ECO:0000256" key="1">
    <source>
        <dbReference type="ARBA" id="ARBA00006485"/>
    </source>
</evidence>
<dbReference type="SUPFAM" id="SSF56112">
    <property type="entry name" value="Protein kinase-like (PK-like)"/>
    <property type="match status" value="1"/>
</dbReference>
<gene>
    <name evidence="9" type="ORF">DUNSADRAFT_15616</name>
</gene>
<dbReference type="InterPro" id="IPR008271">
    <property type="entry name" value="Ser/Thr_kinase_AS"/>
</dbReference>
<evidence type="ECO:0000256" key="4">
    <source>
        <dbReference type="ARBA" id="ARBA00022741"/>
    </source>
</evidence>
<dbReference type="InterPro" id="IPR050108">
    <property type="entry name" value="CDK"/>
</dbReference>
<dbReference type="PANTHER" id="PTHR24056:SF107">
    <property type="entry name" value="CYCLIN-DEPENDENT KINASE 11A-RELATED"/>
    <property type="match status" value="1"/>
</dbReference>
<feature type="compositionally biased region" description="Acidic residues" evidence="7">
    <location>
        <begin position="308"/>
        <end position="317"/>
    </location>
</feature>